<accession>A0A1U9KRX6</accession>
<dbReference type="EMBL" id="CP014691">
    <property type="protein sequence ID" value="AQS88512.1"/>
    <property type="molecule type" value="Genomic_DNA"/>
</dbReference>
<dbReference type="AlphaFoldDB" id="A0A1U9KRX6"/>
<evidence type="ECO:0000256" key="1">
    <source>
        <dbReference type="SAM" id="MobiDB-lite"/>
    </source>
</evidence>
<feature type="region of interest" description="Disordered" evidence="1">
    <location>
        <begin position="78"/>
        <end position="109"/>
    </location>
</feature>
<dbReference type="OrthoDB" id="9811127at2"/>
<evidence type="ECO:0000313" key="3">
    <source>
        <dbReference type="Proteomes" id="UP000188604"/>
    </source>
</evidence>
<reference evidence="2 3" key="1">
    <citation type="submission" date="2016-03" db="EMBL/GenBank/DDBJ databases">
        <title>Acetic acid bacteria sequencing.</title>
        <authorList>
            <person name="Brandt J."/>
            <person name="Jakob F."/>
            <person name="Vogel R.F."/>
        </authorList>
    </citation>
    <scope>NUCLEOTIDE SEQUENCE [LARGE SCALE GENOMIC DNA]</scope>
    <source>
        <strain evidence="2 3">NBRC 101099</strain>
    </source>
</reference>
<proteinExistence type="predicted"/>
<organism evidence="2 3">
    <name type="scientific">Neoasaia chiangmaiensis</name>
    <dbReference type="NCBI Taxonomy" id="320497"/>
    <lineage>
        <taxon>Bacteria</taxon>
        <taxon>Pseudomonadati</taxon>
        <taxon>Pseudomonadota</taxon>
        <taxon>Alphaproteobacteria</taxon>
        <taxon>Acetobacterales</taxon>
        <taxon>Acetobacteraceae</taxon>
        <taxon>Neoasaia</taxon>
    </lineage>
</organism>
<keyword evidence="3" id="KW-1185">Reference proteome</keyword>
<sequence>MDNPLEDSPQRAARILAKARELWAADSKPACGPEGYREAATDLVGMESNPDAGQKPVQSPVRLAANGQPIEEAWLEENLGNSGGDMNELDNKREVPFATRKEESEDLEG</sequence>
<name>A0A1U9KRX6_9PROT</name>
<dbReference type="RefSeq" id="WP_077807545.1">
    <property type="nucleotide sequence ID" value="NZ_BJXS01000006.1"/>
</dbReference>
<feature type="compositionally biased region" description="Basic and acidic residues" evidence="1">
    <location>
        <begin position="89"/>
        <end position="103"/>
    </location>
</feature>
<dbReference type="KEGG" id="nch:A0U93_11840"/>
<gene>
    <name evidence="2" type="ORF">A0U93_11840</name>
</gene>
<dbReference type="STRING" id="320497.A0U93_11840"/>
<evidence type="ECO:0000313" key="2">
    <source>
        <dbReference type="EMBL" id="AQS88512.1"/>
    </source>
</evidence>
<dbReference type="Proteomes" id="UP000188604">
    <property type="component" value="Chromosome"/>
</dbReference>
<protein>
    <submittedName>
        <fullName evidence="2">Uncharacterized protein</fullName>
    </submittedName>
</protein>